<dbReference type="EMBL" id="CAKXZS010000011">
    <property type="protein sequence ID" value="CAH2397142.1"/>
    <property type="molecule type" value="Genomic_DNA"/>
</dbReference>
<protein>
    <submittedName>
        <fullName evidence="1">Uncharacterized protein</fullName>
    </submittedName>
</protein>
<keyword evidence="2" id="KW-1185">Reference proteome</keyword>
<comment type="caution">
    <text evidence="1">The sequence shown here is derived from an EMBL/GenBank/DDBJ whole genome shotgun (WGS) entry which is preliminary data.</text>
</comment>
<accession>A0ABN8JJH6</accession>
<reference evidence="1" key="1">
    <citation type="submission" date="2022-03" db="EMBL/GenBank/DDBJ databases">
        <authorList>
            <person name="Brunel B."/>
        </authorList>
    </citation>
    <scope>NUCLEOTIDE SEQUENCE</scope>
    <source>
        <strain evidence="1">STM4922sample</strain>
    </source>
</reference>
<evidence type="ECO:0000313" key="1">
    <source>
        <dbReference type="EMBL" id="CAH2397142.1"/>
    </source>
</evidence>
<sequence length="47" mass="5183">MAVKPTNPSRAFLLHSGLRWPEAASAGCTTVTSMFDRFGIDYCTDIF</sequence>
<dbReference type="Proteomes" id="UP001152604">
    <property type="component" value="Unassembled WGS sequence"/>
</dbReference>
<proteinExistence type="predicted"/>
<gene>
    <name evidence="1" type="ORF">MES4922_190005</name>
</gene>
<name>A0ABN8JJH6_9HYPH</name>
<organism evidence="1 2">
    <name type="scientific">Mesorhizobium ventifaucium</name>
    <dbReference type="NCBI Taxonomy" id="666020"/>
    <lineage>
        <taxon>Bacteria</taxon>
        <taxon>Pseudomonadati</taxon>
        <taxon>Pseudomonadota</taxon>
        <taxon>Alphaproteobacteria</taxon>
        <taxon>Hyphomicrobiales</taxon>
        <taxon>Phyllobacteriaceae</taxon>
        <taxon>Mesorhizobium</taxon>
    </lineage>
</organism>
<evidence type="ECO:0000313" key="2">
    <source>
        <dbReference type="Proteomes" id="UP001152604"/>
    </source>
</evidence>